<evidence type="ECO:0000313" key="14">
    <source>
        <dbReference type="Proteomes" id="UP000193685"/>
    </source>
</evidence>
<dbReference type="GO" id="GO:0016052">
    <property type="term" value="P:carbohydrate catabolic process"/>
    <property type="evidence" value="ECO:0007669"/>
    <property type="project" value="InterPro"/>
</dbReference>
<evidence type="ECO:0000256" key="1">
    <source>
        <dbReference type="ARBA" id="ARBA00001452"/>
    </source>
</evidence>
<dbReference type="AlphaFoldDB" id="A0A1Y2FUP8"/>
<dbReference type="EMBL" id="MCFI01000002">
    <property type="protein sequence ID" value="ORY87004.1"/>
    <property type="molecule type" value="Genomic_DNA"/>
</dbReference>
<dbReference type="Proteomes" id="UP000193685">
    <property type="component" value="Unassembled WGS sequence"/>
</dbReference>
<dbReference type="PANTHER" id="PTHR12145">
    <property type="entry name" value="MANNAN ENDO-1,6-ALPHA-MANNOSIDASE DCW1"/>
    <property type="match status" value="1"/>
</dbReference>
<dbReference type="Pfam" id="PF03663">
    <property type="entry name" value="Glyco_hydro_76"/>
    <property type="match status" value="1"/>
</dbReference>
<dbReference type="InterPro" id="IPR008928">
    <property type="entry name" value="6-hairpin_glycosidase_sf"/>
</dbReference>
<evidence type="ECO:0000256" key="6">
    <source>
        <dbReference type="ARBA" id="ARBA00022801"/>
    </source>
</evidence>
<evidence type="ECO:0000256" key="3">
    <source>
        <dbReference type="ARBA" id="ARBA00009699"/>
    </source>
</evidence>
<evidence type="ECO:0000256" key="10">
    <source>
        <dbReference type="PIRNR" id="PIRNR016302"/>
    </source>
</evidence>
<sequence>MQPTTLVRSILPALAFISSAVSFQLDPQSRDSLVAGAGIAANNLIQLYDGYRSGGTTGMFVAPVYWWEAGAAWNAYLDFWRYTGNTTFNAVTKASLLWQVGANRDFLPANFSTSAGNDDQAFWGMAAMSAAEYNFSNPTDKEPQWLALAQAVFNEQADRWDYASCGGGLRWQVFQYNQGYSYKNSISNGAFFNIAARLARYTGNTTYGDWAERVFMYQLQSGFTNESTYAIYDGGTVPTCKPINQIQWTYNNALFMGGSAFMYNLTNNATWASRVDKFITRMTEDFFGGANQNIIYEPACEPYDTCNVDQHSFKGYLARNMGYTMQMYTASRGRLLPLLQTSAAAAAKACTGTYAGMGNNACGFKWTWNNGTFDGSTAVGFMVGQQLSALETIQANLAIYAQAPFTNATGGSSRGDAAAGTSGDSRTAAGIKVITPATNADRAGAWILTTVFTALVFVFAWWVAF</sequence>
<evidence type="ECO:0000256" key="11">
    <source>
        <dbReference type="SAM" id="Phobius"/>
    </source>
</evidence>
<comment type="caution">
    <text evidence="13">The sequence shown here is derived from an EMBL/GenBank/DDBJ whole genome shotgun (WGS) entry which is preliminary data.</text>
</comment>
<comment type="similarity">
    <text evidence="3 10">Belongs to the glycosyl hydrolase 76 family.</text>
</comment>
<dbReference type="OMA" id="QQSFKGY"/>
<keyword evidence="11" id="KW-0812">Transmembrane</keyword>
<dbReference type="Gene3D" id="1.50.10.20">
    <property type="match status" value="1"/>
</dbReference>
<dbReference type="RefSeq" id="XP_040727860.1">
    <property type="nucleotide sequence ID" value="XM_040871857.1"/>
</dbReference>
<evidence type="ECO:0000256" key="2">
    <source>
        <dbReference type="ARBA" id="ARBA00004308"/>
    </source>
</evidence>
<proteinExistence type="inferred from homology"/>
<evidence type="ECO:0000256" key="8">
    <source>
        <dbReference type="ARBA" id="ARBA00023180"/>
    </source>
</evidence>
<evidence type="ECO:0000256" key="9">
    <source>
        <dbReference type="ARBA" id="ARBA00023295"/>
    </source>
</evidence>
<evidence type="ECO:0000256" key="7">
    <source>
        <dbReference type="ARBA" id="ARBA00023136"/>
    </source>
</evidence>
<dbReference type="STRING" id="56484.A0A1Y2FUP8"/>
<keyword evidence="5 12" id="KW-0732">Signal</keyword>
<keyword evidence="11" id="KW-1133">Transmembrane helix</keyword>
<feature type="chain" id="PRO_5012802037" description="Mannan endo-1,6-alpha-mannosidase" evidence="12">
    <location>
        <begin position="23"/>
        <end position="465"/>
    </location>
</feature>
<feature type="signal peptide" evidence="12">
    <location>
        <begin position="1"/>
        <end position="22"/>
    </location>
</feature>
<comment type="subcellular location">
    <subcellularLocation>
        <location evidence="2">Endomembrane system</location>
    </subcellularLocation>
</comment>
<reference evidence="13 14" key="1">
    <citation type="submission" date="2016-07" db="EMBL/GenBank/DDBJ databases">
        <title>Pervasive Adenine N6-methylation of Active Genes in Fungi.</title>
        <authorList>
            <consortium name="DOE Joint Genome Institute"/>
            <person name="Mondo S.J."/>
            <person name="Dannebaum R.O."/>
            <person name="Kuo R.C."/>
            <person name="Labutti K."/>
            <person name="Haridas S."/>
            <person name="Kuo A."/>
            <person name="Salamov A."/>
            <person name="Ahrendt S.R."/>
            <person name="Lipzen A."/>
            <person name="Sullivan W."/>
            <person name="Andreopoulos W.B."/>
            <person name="Clum A."/>
            <person name="Lindquist E."/>
            <person name="Daum C."/>
            <person name="Ramamoorthy G.K."/>
            <person name="Gryganskyi A."/>
            <person name="Culley D."/>
            <person name="Magnuson J.K."/>
            <person name="James T.Y."/>
            <person name="O'Malley M.A."/>
            <person name="Stajich J.E."/>
            <person name="Spatafora J.W."/>
            <person name="Visel A."/>
            <person name="Grigoriev I.V."/>
        </authorList>
    </citation>
    <scope>NUCLEOTIDE SEQUENCE [LARGE SCALE GENOMIC DNA]</scope>
    <source>
        <strain evidence="13 14">12-1054</strain>
    </source>
</reference>
<accession>A0A1Y2FUP8</accession>
<name>A0A1Y2FUP8_PROLT</name>
<dbReference type="OrthoDB" id="4187847at2759"/>
<keyword evidence="8" id="KW-0325">Glycoprotein</keyword>
<evidence type="ECO:0000256" key="12">
    <source>
        <dbReference type="SAM" id="SignalP"/>
    </source>
</evidence>
<keyword evidence="14" id="KW-1185">Reference proteome</keyword>
<organism evidence="13 14">
    <name type="scientific">Protomyces lactucae-debilis</name>
    <dbReference type="NCBI Taxonomy" id="2754530"/>
    <lineage>
        <taxon>Eukaryota</taxon>
        <taxon>Fungi</taxon>
        <taxon>Dikarya</taxon>
        <taxon>Ascomycota</taxon>
        <taxon>Taphrinomycotina</taxon>
        <taxon>Taphrinomycetes</taxon>
        <taxon>Taphrinales</taxon>
        <taxon>Protomycetaceae</taxon>
        <taxon>Protomyces</taxon>
    </lineage>
</organism>
<dbReference type="EC" id="3.2.1.101" evidence="4 10"/>
<feature type="transmembrane region" description="Helical" evidence="11">
    <location>
        <begin position="443"/>
        <end position="464"/>
    </location>
</feature>
<dbReference type="GO" id="GO:0012505">
    <property type="term" value="C:endomembrane system"/>
    <property type="evidence" value="ECO:0007669"/>
    <property type="project" value="UniProtKB-SubCell"/>
</dbReference>
<protein>
    <recommendedName>
        <fullName evidence="4 10">Mannan endo-1,6-alpha-mannosidase</fullName>
        <ecNumber evidence="4 10">3.2.1.101</ecNumber>
    </recommendedName>
</protein>
<dbReference type="FunFam" id="1.50.10.20:FF:000006">
    <property type="entry name" value="Mannan endo-1,6-alpha-mannosidase"/>
    <property type="match status" value="1"/>
</dbReference>
<dbReference type="InterPro" id="IPR005198">
    <property type="entry name" value="Glyco_hydro_76"/>
</dbReference>
<dbReference type="GeneID" id="63788456"/>
<keyword evidence="9 10" id="KW-0326">Glycosidase</keyword>
<gene>
    <name evidence="13" type="ORF">BCR37DRAFT_401796</name>
</gene>
<dbReference type="SUPFAM" id="SSF48208">
    <property type="entry name" value="Six-hairpin glycosidases"/>
    <property type="match status" value="1"/>
</dbReference>
<evidence type="ECO:0000256" key="4">
    <source>
        <dbReference type="ARBA" id="ARBA00012350"/>
    </source>
</evidence>
<comment type="catalytic activity">
    <reaction evidence="1 10">
        <text>Random hydrolysis of (1-&gt;6)-alpha-D-mannosidic linkages in unbranched (1-&gt;6)-mannans.</text>
        <dbReference type="EC" id="3.2.1.101"/>
    </reaction>
</comment>
<keyword evidence="7 11" id="KW-0472">Membrane</keyword>
<dbReference type="InterPro" id="IPR014480">
    <property type="entry name" value="Mannan-1_6-alpha_mannosidase"/>
</dbReference>
<evidence type="ECO:0000256" key="5">
    <source>
        <dbReference type="ARBA" id="ARBA00022729"/>
    </source>
</evidence>
<keyword evidence="6 10" id="KW-0378">Hydrolase</keyword>
<dbReference type="PIRSF" id="PIRSF016302">
    <property type="entry name" value="Man_a_manosd"/>
    <property type="match status" value="1"/>
</dbReference>
<evidence type="ECO:0000313" key="13">
    <source>
        <dbReference type="EMBL" id="ORY87004.1"/>
    </source>
</evidence>
<dbReference type="GO" id="GO:0008496">
    <property type="term" value="F:mannan endo-1,6-alpha-mannosidase activity"/>
    <property type="evidence" value="ECO:0007669"/>
    <property type="project" value="UniProtKB-UniRule"/>
</dbReference>
<dbReference type="PANTHER" id="PTHR12145:SF36">
    <property type="entry name" value="MANNAN ENDO-1,6-ALPHA-MANNOSIDASE DCW1"/>
    <property type="match status" value="1"/>
</dbReference>
<dbReference type="GO" id="GO:0009272">
    <property type="term" value="P:fungal-type cell wall biogenesis"/>
    <property type="evidence" value="ECO:0007669"/>
    <property type="project" value="TreeGrafter"/>
</dbReference>